<dbReference type="Gene3D" id="1.10.150.110">
    <property type="entry name" value="DNA polymerase beta, N-terminal domain-like"/>
    <property type="match status" value="1"/>
</dbReference>
<dbReference type="SUPFAM" id="SSF81301">
    <property type="entry name" value="Nucleotidyltransferase"/>
    <property type="match status" value="1"/>
</dbReference>
<dbReference type="PANTHER" id="PTHR11276:SF28">
    <property type="entry name" value="DNA POLYMERASE LAMBDA"/>
    <property type="match status" value="1"/>
</dbReference>
<dbReference type="InterPro" id="IPR029398">
    <property type="entry name" value="PolB_thumb"/>
</dbReference>
<evidence type="ECO:0000256" key="5">
    <source>
        <dbReference type="ARBA" id="ARBA00022695"/>
    </source>
</evidence>
<accession>A0A433Q2E2</accession>
<keyword evidence="11 14" id="KW-0539">Nucleus</keyword>
<evidence type="ECO:0000256" key="14">
    <source>
        <dbReference type="RuleBase" id="RU366014"/>
    </source>
</evidence>
<keyword evidence="18" id="KW-1185">Reference proteome</keyword>
<dbReference type="PANTHER" id="PTHR11276">
    <property type="entry name" value="DNA POLYMERASE TYPE-X FAMILY MEMBER"/>
    <property type="match status" value="1"/>
</dbReference>
<dbReference type="FunFam" id="1.10.150.20:FF:000010">
    <property type="entry name" value="DNA polymerase lambda"/>
    <property type="match status" value="1"/>
</dbReference>
<evidence type="ECO:0000256" key="11">
    <source>
        <dbReference type="ARBA" id="ARBA00023242"/>
    </source>
</evidence>
<evidence type="ECO:0000256" key="7">
    <source>
        <dbReference type="ARBA" id="ARBA00022723"/>
    </source>
</evidence>
<dbReference type="InterPro" id="IPR027421">
    <property type="entry name" value="DNA_pol_lamdba_lyase_dom_sf"/>
</dbReference>
<dbReference type="GO" id="GO:0046872">
    <property type="term" value="F:metal ion binding"/>
    <property type="evidence" value="ECO:0007669"/>
    <property type="project" value="UniProtKB-UniRule"/>
</dbReference>
<comment type="caution">
    <text evidence="17">The sequence shown here is derived from an EMBL/GenBank/DDBJ whole genome shotgun (WGS) entry which is preliminary data.</text>
</comment>
<feature type="active site" description="Nucleophile; Schiff-base intermediate with DNA; for 5'-dRP lyase activity" evidence="13">
    <location>
        <position position="223"/>
    </location>
</feature>
<keyword evidence="10 14" id="KW-0234">DNA repair</keyword>
<comment type="subcellular location">
    <subcellularLocation>
        <location evidence="1 14">Nucleus</location>
    </subcellularLocation>
</comment>
<dbReference type="CDD" id="cd00141">
    <property type="entry name" value="NT_POLXc"/>
    <property type="match status" value="1"/>
</dbReference>
<keyword evidence="8 14" id="KW-0227">DNA damage</keyword>
<name>A0A433Q2E2_9FUNG</name>
<dbReference type="PRINTS" id="PR00870">
    <property type="entry name" value="DNAPOLXBETA"/>
</dbReference>
<proteinExistence type="inferred from homology"/>
<dbReference type="InterPro" id="IPR043519">
    <property type="entry name" value="NT_sf"/>
</dbReference>
<dbReference type="Pfam" id="PF10391">
    <property type="entry name" value="DNA_pol_lambd_f"/>
    <property type="match status" value="1"/>
</dbReference>
<dbReference type="Gene3D" id="3.30.210.10">
    <property type="entry name" value="DNA polymerase, thumb domain"/>
    <property type="match status" value="1"/>
</dbReference>
<dbReference type="InterPro" id="IPR002008">
    <property type="entry name" value="DNA_pol_X_beta-like"/>
</dbReference>
<keyword evidence="4 14" id="KW-0808">Transferase</keyword>
<evidence type="ECO:0000313" key="18">
    <source>
        <dbReference type="Proteomes" id="UP000274822"/>
    </source>
</evidence>
<comment type="similarity">
    <text evidence="2 14">Belongs to the DNA polymerase type-X family.</text>
</comment>
<dbReference type="EMBL" id="RBNJ01017886">
    <property type="protein sequence ID" value="RUS23946.1"/>
    <property type="molecule type" value="Genomic_DNA"/>
</dbReference>
<dbReference type="AlphaFoldDB" id="A0A433Q2E2"/>
<dbReference type="Proteomes" id="UP000274822">
    <property type="component" value="Unassembled WGS sequence"/>
</dbReference>
<dbReference type="GO" id="GO:0003677">
    <property type="term" value="F:DNA binding"/>
    <property type="evidence" value="ECO:0007669"/>
    <property type="project" value="UniProtKB-UniRule"/>
</dbReference>
<dbReference type="InterPro" id="IPR028207">
    <property type="entry name" value="DNA_pol_B_palm_palm"/>
</dbReference>
<dbReference type="GO" id="GO:0003887">
    <property type="term" value="F:DNA-directed DNA polymerase activity"/>
    <property type="evidence" value="ECO:0007669"/>
    <property type="project" value="UniProtKB-UniRule"/>
</dbReference>
<keyword evidence="5 14" id="KW-0548">Nucleotidyltransferase</keyword>
<evidence type="ECO:0000256" key="6">
    <source>
        <dbReference type="ARBA" id="ARBA00022705"/>
    </source>
</evidence>
<feature type="domain" description="DNA-directed DNA polymerase X" evidence="16">
    <location>
        <begin position="161"/>
        <end position="407"/>
    </location>
</feature>
<protein>
    <recommendedName>
        <fullName evidence="14">DNA polymerase</fullName>
        <ecNumber evidence="14">2.7.7.7</ecNumber>
    </recommendedName>
</protein>
<reference evidence="17 18" key="1">
    <citation type="journal article" date="2018" name="New Phytol.">
        <title>Phylogenomics of Endogonaceae and evolution of mycorrhizas within Mucoromycota.</title>
        <authorList>
            <person name="Chang Y."/>
            <person name="Desiro A."/>
            <person name="Na H."/>
            <person name="Sandor L."/>
            <person name="Lipzen A."/>
            <person name="Clum A."/>
            <person name="Barry K."/>
            <person name="Grigoriev I.V."/>
            <person name="Martin F.M."/>
            <person name="Stajich J.E."/>
            <person name="Smith M.E."/>
            <person name="Bonito G."/>
            <person name="Spatafora J.W."/>
        </authorList>
    </citation>
    <scope>NUCLEOTIDE SEQUENCE [LARGE SCALE GENOMIC DNA]</scope>
    <source>
        <strain evidence="17 18">AD002</strain>
    </source>
</reference>
<comment type="function">
    <text evidence="14">DNA polymerase that functions in several pathways of DNA repair. Involved in base excision repair (BER) responsible for repair of lesions that give rise to abasic (AP) sites in DNA. Also contributes to DNA double-strand break repair by non-homologous end joining and homologous recombination. Has both template-dependent and template-independent (terminal transferase) DNA polymerase activities. Has also a 5'-deoxyribose-5-phosphate lyase (dRP lyase) activity.</text>
</comment>
<feature type="region of interest" description="Disordered" evidence="15">
    <location>
        <begin position="143"/>
        <end position="168"/>
    </location>
</feature>
<evidence type="ECO:0000256" key="10">
    <source>
        <dbReference type="ARBA" id="ARBA00023204"/>
    </source>
</evidence>
<keyword evidence="3" id="KW-0237">DNA synthesis</keyword>
<evidence type="ECO:0000256" key="4">
    <source>
        <dbReference type="ARBA" id="ARBA00022679"/>
    </source>
</evidence>
<dbReference type="Gene3D" id="1.10.150.20">
    <property type="entry name" value="5' to 3' exonuclease, C-terminal subdomain"/>
    <property type="match status" value="1"/>
</dbReference>
<dbReference type="GO" id="GO:0006303">
    <property type="term" value="P:double-strand break repair via nonhomologous end joining"/>
    <property type="evidence" value="ECO:0007669"/>
    <property type="project" value="TreeGrafter"/>
</dbReference>
<evidence type="ECO:0000259" key="16">
    <source>
        <dbReference type="SMART" id="SM00483"/>
    </source>
</evidence>
<evidence type="ECO:0000256" key="15">
    <source>
        <dbReference type="SAM" id="MobiDB-lite"/>
    </source>
</evidence>
<dbReference type="InterPro" id="IPR018944">
    <property type="entry name" value="DNA_pol_lambd_fingers_domain"/>
</dbReference>
<evidence type="ECO:0000256" key="8">
    <source>
        <dbReference type="ARBA" id="ARBA00022763"/>
    </source>
</evidence>
<dbReference type="Pfam" id="PF14791">
    <property type="entry name" value="DNA_pol_B_thumb"/>
    <property type="match status" value="1"/>
</dbReference>
<dbReference type="SUPFAM" id="SSF47802">
    <property type="entry name" value="DNA polymerase beta, N-terminal domain-like"/>
    <property type="match status" value="1"/>
</dbReference>
<comment type="catalytic activity">
    <reaction evidence="12 14">
        <text>DNA(n) + a 2'-deoxyribonucleoside 5'-triphosphate = DNA(n+1) + diphosphate</text>
        <dbReference type="Rhea" id="RHEA:22508"/>
        <dbReference type="Rhea" id="RHEA-COMP:17339"/>
        <dbReference type="Rhea" id="RHEA-COMP:17340"/>
        <dbReference type="ChEBI" id="CHEBI:33019"/>
        <dbReference type="ChEBI" id="CHEBI:61560"/>
        <dbReference type="ChEBI" id="CHEBI:173112"/>
        <dbReference type="EC" id="2.7.7.7"/>
    </reaction>
</comment>
<keyword evidence="6" id="KW-0235">DNA replication</keyword>
<evidence type="ECO:0000256" key="13">
    <source>
        <dbReference type="PIRSR" id="PIRSR622312-50"/>
    </source>
</evidence>
<feature type="region of interest" description="Disordered" evidence="15">
    <location>
        <begin position="39"/>
        <end position="113"/>
    </location>
</feature>
<evidence type="ECO:0000256" key="9">
    <source>
        <dbReference type="ARBA" id="ARBA00022932"/>
    </source>
</evidence>
<feature type="compositionally biased region" description="Polar residues" evidence="15">
    <location>
        <begin position="45"/>
        <end position="60"/>
    </location>
</feature>
<dbReference type="SUPFAM" id="SSF81585">
    <property type="entry name" value="PsbU/PolX domain-like"/>
    <property type="match status" value="1"/>
</dbReference>
<dbReference type="InterPro" id="IPR010996">
    <property type="entry name" value="HHH_MUS81"/>
</dbReference>
<organism evidence="17 18">
    <name type="scientific">Jimgerdemannia flammicorona</name>
    <dbReference type="NCBI Taxonomy" id="994334"/>
    <lineage>
        <taxon>Eukaryota</taxon>
        <taxon>Fungi</taxon>
        <taxon>Fungi incertae sedis</taxon>
        <taxon>Mucoromycota</taxon>
        <taxon>Mucoromycotina</taxon>
        <taxon>Endogonomycetes</taxon>
        <taxon>Endogonales</taxon>
        <taxon>Endogonaceae</taxon>
        <taxon>Jimgerdemannia</taxon>
    </lineage>
</organism>
<dbReference type="FunFam" id="1.10.150.110:FF:000005">
    <property type="entry name" value="DNA polymerase POL4"/>
    <property type="match status" value="1"/>
</dbReference>
<keyword evidence="7" id="KW-0479">Metal-binding</keyword>
<evidence type="ECO:0000256" key="3">
    <source>
        <dbReference type="ARBA" id="ARBA00022634"/>
    </source>
</evidence>
<sequence length="408" mass="45906">MIVLMIDLTHRMALELDNVLSIPKYGRLLDPDGYRVASTLKRGGPTSQDDPTTAPSNSSPVRPVKHKKYSYNTDDEAERGAKSNLDAQDVIGVPLGRDRENAPATSTLSSAEKDEMVAEFVDERDPLASAITADIIELSDMSEDEADEADGQQIVTENGGNGSDGKKSRKLKEMLDFYERTKDQWRTIGYRKAILAIKRHSNPILGKQDAIQIPGVGTRLAEKIEEIINTGHLRRLDNLGETAEVIKLFTSIYGVGSSLAMKWISQGLRTLDDVEKHLTRNQKIGLKYFEELNERMPREEVTRISETVQTAARALDPQLQCITMGSYRRLQMGAALIYFTGSDIFNRSMRLLAFRMGMRLNQRGLFADVIYGPDRVRLTEGRLIAQRTEQEIFDDLGVPWRPPHERHC</sequence>
<dbReference type="GO" id="GO:0005634">
    <property type="term" value="C:nucleus"/>
    <property type="evidence" value="ECO:0007669"/>
    <property type="project" value="UniProtKB-SubCell"/>
</dbReference>
<dbReference type="EC" id="2.7.7.7" evidence="14"/>
<dbReference type="InterPro" id="IPR037160">
    <property type="entry name" value="DNA_Pol_thumb_sf"/>
</dbReference>
<keyword evidence="9 14" id="KW-0239">DNA-directed DNA polymerase</keyword>
<evidence type="ECO:0000313" key="17">
    <source>
        <dbReference type="EMBL" id="RUS23946.1"/>
    </source>
</evidence>
<dbReference type="Pfam" id="PF14716">
    <property type="entry name" value="HHH_8"/>
    <property type="match status" value="1"/>
</dbReference>
<evidence type="ECO:0000256" key="2">
    <source>
        <dbReference type="ARBA" id="ARBA00008323"/>
    </source>
</evidence>
<evidence type="ECO:0000256" key="1">
    <source>
        <dbReference type="ARBA" id="ARBA00004123"/>
    </source>
</evidence>
<dbReference type="SMART" id="SM00483">
    <property type="entry name" value="POLXc"/>
    <property type="match status" value="1"/>
</dbReference>
<dbReference type="Pfam" id="PF14792">
    <property type="entry name" value="DNA_pol_B_palm"/>
    <property type="match status" value="1"/>
</dbReference>
<gene>
    <name evidence="17" type="ORF">BC938DRAFT_474359</name>
</gene>
<dbReference type="InterPro" id="IPR002054">
    <property type="entry name" value="DNA-dir_DNA_pol_X"/>
</dbReference>
<evidence type="ECO:0000256" key="12">
    <source>
        <dbReference type="ARBA" id="ARBA00049244"/>
    </source>
</evidence>
<dbReference type="InterPro" id="IPR022312">
    <property type="entry name" value="DNA_pol_X"/>
</dbReference>
<dbReference type="Gene3D" id="3.30.460.10">
    <property type="entry name" value="Beta Polymerase, domain 2"/>
    <property type="match status" value="1"/>
</dbReference>